<evidence type="ECO:0000256" key="1">
    <source>
        <dbReference type="SAM" id="Coils"/>
    </source>
</evidence>
<organism evidence="3 4">
    <name type="scientific">Coniosporium apollinis (strain CBS 100218)</name>
    <name type="common">Rock-inhabiting black yeast</name>
    <dbReference type="NCBI Taxonomy" id="1168221"/>
    <lineage>
        <taxon>Eukaryota</taxon>
        <taxon>Fungi</taxon>
        <taxon>Dikarya</taxon>
        <taxon>Ascomycota</taxon>
        <taxon>Pezizomycotina</taxon>
        <taxon>Dothideomycetes</taxon>
        <taxon>Dothideomycetes incertae sedis</taxon>
        <taxon>Coniosporium</taxon>
    </lineage>
</organism>
<dbReference type="RefSeq" id="XP_007776151.1">
    <property type="nucleotide sequence ID" value="XM_007777961.1"/>
</dbReference>
<keyword evidence="1" id="KW-0175">Coiled coil</keyword>
<protein>
    <submittedName>
        <fullName evidence="3">Uncharacterized protein</fullName>
    </submittedName>
</protein>
<sequence>MDHPSNTSPAPSNAFNSRLALVMRQLDDVKAENRSLKERLERLEAGESEARNIIFRVSQRLAEIEDNFYSTASRQGISDGAVAATVMLDDEREKRAELQRKYRVAACIAQNKHAAHYRVPESERSHDTGGHGATISTSDRGEANAPPISDNSARGRSTASSSTGSTICFKALCVRLVLAVLAMCWSVASSRKGLEGIFRLKGGRAAVVEDFGGQDLRREG</sequence>
<dbReference type="AlphaFoldDB" id="R7YG95"/>
<name>R7YG95_CONA1</name>
<gene>
    <name evidence="3" type="ORF">W97_00043</name>
</gene>
<feature type="coiled-coil region" evidence="1">
    <location>
        <begin position="19"/>
        <end position="53"/>
    </location>
</feature>
<evidence type="ECO:0000256" key="2">
    <source>
        <dbReference type="SAM" id="MobiDB-lite"/>
    </source>
</evidence>
<accession>R7YG95</accession>
<dbReference type="HOGENOM" id="CLU_1255908_0_0_1"/>
<dbReference type="GeneID" id="19897354"/>
<evidence type="ECO:0000313" key="4">
    <source>
        <dbReference type="Proteomes" id="UP000016924"/>
    </source>
</evidence>
<reference evidence="4" key="1">
    <citation type="submission" date="2012-06" db="EMBL/GenBank/DDBJ databases">
        <title>The genome sequence of Coniosporium apollinis CBS 100218.</title>
        <authorList>
            <consortium name="The Broad Institute Genome Sequencing Platform"/>
            <person name="Cuomo C."/>
            <person name="Gorbushina A."/>
            <person name="Noack S."/>
            <person name="Walker B."/>
            <person name="Young S.K."/>
            <person name="Zeng Q."/>
            <person name="Gargeya S."/>
            <person name="Fitzgerald M."/>
            <person name="Haas B."/>
            <person name="Abouelleil A."/>
            <person name="Alvarado L."/>
            <person name="Arachchi H.M."/>
            <person name="Berlin A.M."/>
            <person name="Chapman S.B."/>
            <person name="Goldberg J."/>
            <person name="Griggs A."/>
            <person name="Gujja S."/>
            <person name="Hansen M."/>
            <person name="Howarth C."/>
            <person name="Imamovic A."/>
            <person name="Larimer J."/>
            <person name="McCowan C."/>
            <person name="Montmayeur A."/>
            <person name="Murphy C."/>
            <person name="Neiman D."/>
            <person name="Pearson M."/>
            <person name="Priest M."/>
            <person name="Roberts A."/>
            <person name="Saif S."/>
            <person name="Shea T."/>
            <person name="Sisk P."/>
            <person name="Sykes S."/>
            <person name="Wortman J."/>
            <person name="Nusbaum C."/>
            <person name="Birren B."/>
        </authorList>
    </citation>
    <scope>NUCLEOTIDE SEQUENCE [LARGE SCALE GENOMIC DNA]</scope>
    <source>
        <strain evidence="4">CBS 100218</strain>
    </source>
</reference>
<evidence type="ECO:0000313" key="3">
    <source>
        <dbReference type="EMBL" id="EON60834.1"/>
    </source>
</evidence>
<feature type="compositionally biased region" description="Low complexity" evidence="2">
    <location>
        <begin position="152"/>
        <end position="163"/>
    </location>
</feature>
<keyword evidence="4" id="KW-1185">Reference proteome</keyword>
<feature type="region of interest" description="Disordered" evidence="2">
    <location>
        <begin position="116"/>
        <end position="163"/>
    </location>
</feature>
<feature type="compositionally biased region" description="Basic and acidic residues" evidence="2">
    <location>
        <begin position="118"/>
        <end position="129"/>
    </location>
</feature>
<dbReference type="EMBL" id="JH767554">
    <property type="protein sequence ID" value="EON60834.1"/>
    <property type="molecule type" value="Genomic_DNA"/>
</dbReference>
<proteinExistence type="predicted"/>
<dbReference type="Proteomes" id="UP000016924">
    <property type="component" value="Unassembled WGS sequence"/>
</dbReference>